<feature type="compositionally biased region" description="Low complexity" evidence="1">
    <location>
        <begin position="175"/>
        <end position="184"/>
    </location>
</feature>
<proteinExistence type="predicted"/>
<evidence type="ECO:0000313" key="3">
    <source>
        <dbReference type="Proteomes" id="UP000189735"/>
    </source>
</evidence>
<dbReference type="AlphaFoldDB" id="A0A1T4WXT2"/>
<gene>
    <name evidence="2" type="ORF">SAMN06295879_0433</name>
</gene>
<dbReference type="Proteomes" id="UP000189735">
    <property type="component" value="Unassembled WGS sequence"/>
</dbReference>
<reference evidence="3" key="1">
    <citation type="submission" date="2017-02" db="EMBL/GenBank/DDBJ databases">
        <authorList>
            <person name="Varghese N."/>
            <person name="Submissions S."/>
        </authorList>
    </citation>
    <scope>NUCLEOTIDE SEQUENCE [LARGE SCALE GENOMIC DNA]</scope>
    <source>
        <strain evidence="3">VKM Ac-2052</strain>
    </source>
</reference>
<name>A0A1T4WXT2_9MICO</name>
<accession>A0A1T4WXT2</accession>
<sequence>MTSSELRRVARALYELPPAEFTAARNQAAREATQRSDATAIKRLARAQASAWAVTALVREDAALFGELLELGERLRDAQENRDPVALRSLGAERQKLLSRASARARELADAKGVTVSGSAMIEVSQTLQAAMADPDAAALVRDGLLLRGLTVTGWEPVRLDGAAALPPEGVSVGRAARAARPRASTADPEVSERERKSAEAAAWSALDDVTTAHHSVSDLASALDELASRRADLEAERTEIEEQLRGVESDLAGVYHDIQVGERDKKAAERAEVRAKKRAKQAQERLDRLG</sequence>
<protein>
    <submittedName>
        <fullName evidence="2">Uncharacterized protein</fullName>
    </submittedName>
</protein>
<feature type="compositionally biased region" description="Basic and acidic residues" evidence="1">
    <location>
        <begin position="282"/>
        <end position="291"/>
    </location>
</feature>
<feature type="region of interest" description="Disordered" evidence="1">
    <location>
        <begin position="263"/>
        <end position="291"/>
    </location>
</feature>
<dbReference type="RefSeq" id="WP_078713190.1">
    <property type="nucleotide sequence ID" value="NZ_FUYG01000001.1"/>
</dbReference>
<evidence type="ECO:0000256" key="1">
    <source>
        <dbReference type="SAM" id="MobiDB-lite"/>
    </source>
</evidence>
<evidence type="ECO:0000313" key="2">
    <source>
        <dbReference type="EMBL" id="SKA82114.1"/>
    </source>
</evidence>
<feature type="region of interest" description="Disordered" evidence="1">
    <location>
        <begin position="174"/>
        <end position="196"/>
    </location>
</feature>
<feature type="compositionally biased region" description="Basic and acidic residues" evidence="1">
    <location>
        <begin position="263"/>
        <end position="275"/>
    </location>
</feature>
<organism evidence="2 3">
    <name type="scientific">Agreia bicolorata</name>
    <dbReference type="NCBI Taxonomy" id="110935"/>
    <lineage>
        <taxon>Bacteria</taxon>
        <taxon>Bacillati</taxon>
        <taxon>Actinomycetota</taxon>
        <taxon>Actinomycetes</taxon>
        <taxon>Micrococcales</taxon>
        <taxon>Microbacteriaceae</taxon>
        <taxon>Agreia</taxon>
    </lineage>
</organism>
<dbReference type="EMBL" id="FUYG01000001">
    <property type="protein sequence ID" value="SKA82114.1"/>
    <property type="molecule type" value="Genomic_DNA"/>
</dbReference>